<accession>A0ABY8FFI0</accession>
<evidence type="ECO:0000313" key="4">
    <source>
        <dbReference type="Proteomes" id="UP001321526"/>
    </source>
</evidence>
<feature type="domain" description="Zinc finger Ogr/Delta-type" evidence="2">
    <location>
        <begin position="82"/>
        <end position="117"/>
    </location>
</feature>
<name>A0ABY8FFI0_9GAMM</name>
<feature type="compositionally biased region" description="Low complexity" evidence="1">
    <location>
        <begin position="170"/>
        <end position="180"/>
    </location>
</feature>
<dbReference type="InterPro" id="IPR007684">
    <property type="entry name" value="Znf_Ogr/Delta"/>
</dbReference>
<evidence type="ECO:0000259" key="2">
    <source>
        <dbReference type="Pfam" id="PF04606"/>
    </source>
</evidence>
<reference evidence="3 4" key="1">
    <citation type="submission" date="2019-01" db="EMBL/GenBank/DDBJ databases">
        <title>Genome sequence of Salinicola endophyticus REST5.</title>
        <authorList>
            <person name="Nascimento F.X."/>
        </authorList>
    </citation>
    <scope>NUCLEOTIDE SEQUENCE [LARGE SCALE GENOMIC DNA]</scope>
    <source>
        <strain evidence="3 4">REST5</strain>
    </source>
</reference>
<feature type="domain" description="Zinc finger Ogr/Delta-type" evidence="2">
    <location>
        <begin position="6"/>
        <end position="51"/>
    </location>
</feature>
<sequence>MRNLWTCPECGAPSRLRHSRHLPGGPDLSYQQCTEPACGWCGQAQHSVRKTTTPSALAPAAQLARQQAVAETETDETRPQWRCPACHSRCRVRSSKQLLPDYRMAYLHCTFGPCGWTGQGDYVVLETVSPSGIPNPGYARRLAAHLPYRPAPAMAPLPSRDAERDDTDAAADATASATPPRTTPRHP</sequence>
<dbReference type="RefSeq" id="WP_282235832.1">
    <property type="nucleotide sequence ID" value="NZ_CP035631.1"/>
</dbReference>
<feature type="region of interest" description="Disordered" evidence="1">
    <location>
        <begin position="150"/>
        <end position="187"/>
    </location>
</feature>
<dbReference type="Proteomes" id="UP001321526">
    <property type="component" value="Chromosome"/>
</dbReference>
<proteinExistence type="predicted"/>
<dbReference type="EMBL" id="CP035631">
    <property type="protein sequence ID" value="WFF40785.1"/>
    <property type="molecule type" value="Genomic_DNA"/>
</dbReference>
<evidence type="ECO:0000256" key="1">
    <source>
        <dbReference type="SAM" id="MobiDB-lite"/>
    </source>
</evidence>
<keyword evidence="4" id="KW-1185">Reference proteome</keyword>
<evidence type="ECO:0000313" key="3">
    <source>
        <dbReference type="EMBL" id="WFF40785.1"/>
    </source>
</evidence>
<organism evidence="3 4">
    <name type="scientific">Salinicola endophyticus</name>
    <dbReference type="NCBI Taxonomy" id="1949083"/>
    <lineage>
        <taxon>Bacteria</taxon>
        <taxon>Pseudomonadati</taxon>
        <taxon>Pseudomonadota</taxon>
        <taxon>Gammaproteobacteria</taxon>
        <taxon>Oceanospirillales</taxon>
        <taxon>Halomonadaceae</taxon>
        <taxon>Salinicola</taxon>
    </lineage>
</organism>
<protein>
    <recommendedName>
        <fullName evidence="2">Zinc finger Ogr/Delta-type domain-containing protein</fullName>
    </recommendedName>
</protein>
<gene>
    <name evidence="3" type="ORF">EVC62_04315</name>
</gene>
<dbReference type="Pfam" id="PF04606">
    <property type="entry name" value="Ogr_Delta"/>
    <property type="match status" value="2"/>
</dbReference>